<proteinExistence type="predicted"/>
<reference evidence="3 4" key="1">
    <citation type="submission" date="2016-12" db="EMBL/GenBank/DDBJ databases">
        <title>The genomes of Aspergillus section Nigri reveals drivers in fungal speciation.</title>
        <authorList>
            <consortium name="DOE Joint Genome Institute"/>
            <person name="Vesth T.C."/>
            <person name="Nybo J."/>
            <person name="Theobald S."/>
            <person name="Brandl J."/>
            <person name="Frisvad J.C."/>
            <person name="Nielsen K.F."/>
            <person name="Lyhne E.K."/>
            <person name="Kogle M.E."/>
            <person name="Kuo A."/>
            <person name="Riley R."/>
            <person name="Clum A."/>
            <person name="Nolan M."/>
            <person name="Lipzen A."/>
            <person name="Salamov A."/>
            <person name="Henrissat B."/>
            <person name="Wiebenga A."/>
            <person name="De Vries R.P."/>
            <person name="Grigoriev I.V."/>
            <person name="Mortensen U.H."/>
            <person name="Andersen M.R."/>
            <person name="Baker S.E."/>
        </authorList>
    </citation>
    <scope>NUCLEOTIDE SEQUENCE [LARGE SCALE GENOMIC DNA]</scope>
    <source>
        <strain evidence="3 4">CBS 115572</strain>
    </source>
</reference>
<feature type="signal peptide" evidence="2">
    <location>
        <begin position="1"/>
        <end position="16"/>
    </location>
</feature>
<dbReference type="AlphaFoldDB" id="A0A317W2H5"/>
<dbReference type="GeneID" id="37117308"/>
<dbReference type="RefSeq" id="XP_025465044.1">
    <property type="nucleotide sequence ID" value="XM_025615165.1"/>
</dbReference>
<keyword evidence="2" id="KW-0732">Signal</keyword>
<evidence type="ECO:0000313" key="4">
    <source>
        <dbReference type="Proteomes" id="UP000246702"/>
    </source>
</evidence>
<organism evidence="3 4">
    <name type="scientific">Aspergillus sclerotioniger CBS 115572</name>
    <dbReference type="NCBI Taxonomy" id="1450535"/>
    <lineage>
        <taxon>Eukaryota</taxon>
        <taxon>Fungi</taxon>
        <taxon>Dikarya</taxon>
        <taxon>Ascomycota</taxon>
        <taxon>Pezizomycotina</taxon>
        <taxon>Eurotiomycetes</taxon>
        <taxon>Eurotiomycetidae</taxon>
        <taxon>Eurotiales</taxon>
        <taxon>Aspergillaceae</taxon>
        <taxon>Aspergillus</taxon>
        <taxon>Aspergillus subgen. Circumdati</taxon>
    </lineage>
</organism>
<accession>A0A317W2H5</accession>
<dbReference type="Proteomes" id="UP000246702">
    <property type="component" value="Unassembled WGS sequence"/>
</dbReference>
<evidence type="ECO:0000256" key="1">
    <source>
        <dbReference type="SAM" id="MobiDB-lite"/>
    </source>
</evidence>
<comment type="caution">
    <text evidence="3">The sequence shown here is derived from an EMBL/GenBank/DDBJ whole genome shotgun (WGS) entry which is preliminary data.</text>
</comment>
<dbReference type="EMBL" id="MSFK01000023">
    <property type="protein sequence ID" value="PWY79472.1"/>
    <property type="molecule type" value="Genomic_DNA"/>
</dbReference>
<feature type="chain" id="PRO_5016382960" evidence="2">
    <location>
        <begin position="17"/>
        <end position="118"/>
    </location>
</feature>
<name>A0A317W2H5_9EURO</name>
<feature type="region of interest" description="Disordered" evidence="1">
    <location>
        <begin position="19"/>
        <end position="43"/>
    </location>
</feature>
<gene>
    <name evidence="3" type="ORF">BO94DRAFT_577147</name>
</gene>
<evidence type="ECO:0000313" key="3">
    <source>
        <dbReference type="EMBL" id="PWY79472.1"/>
    </source>
</evidence>
<protein>
    <submittedName>
        <fullName evidence="3">Uncharacterized protein</fullName>
    </submittedName>
</protein>
<sequence>MSSLAALLQLFRQSSGLVGGPARTCGRSPVHGGSRGAGRGHPLHRDRAFVLPAADGSGRLLAAGMSRPPSCSPWLLIILNNPPGGSSNTTDPPAHLLDPFWLLIPSPTRRGLRSEHPD</sequence>
<evidence type="ECO:0000256" key="2">
    <source>
        <dbReference type="SAM" id="SignalP"/>
    </source>
</evidence>
<keyword evidence="4" id="KW-1185">Reference proteome</keyword>